<comment type="caution">
    <text evidence="5">The sequence shown here is derived from an EMBL/GenBank/DDBJ whole genome shotgun (WGS) entry which is preliminary data.</text>
</comment>
<protein>
    <submittedName>
        <fullName evidence="5">Cellulose synthase/poly-beta-1,6-N-acetylglucosamine synthase-like glycosyltransferase</fullName>
    </submittedName>
</protein>
<keyword evidence="2" id="KW-0328">Glycosyltransferase</keyword>
<comment type="similarity">
    <text evidence="1">Belongs to the glycosyltransferase 2 family.</text>
</comment>
<reference evidence="5 6" key="1">
    <citation type="submission" date="2019-03" db="EMBL/GenBank/DDBJ databases">
        <title>Genomic Encyclopedia of Type Strains, Phase IV (KMG-IV): sequencing the most valuable type-strain genomes for metagenomic binning, comparative biology and taxonomic classification.</title>
        <authorList>
            <person name="Goeker M."/>
        </authorList>
    </citation>
    <scope>NUCLEOTIDE SEQUENCE [LARGE SCALE GENOMIC DNA]</scope>
    <source>
        <strain evidence="5 6">DSM 11901</strain>
    </source>
</reference>
<proteinExistence type="inferred from homology"/>
<dbReference type="InterPro" id="IPR029044">
    <property type="entry name" value="Nucleotide-diphossugar_trans"/>
</dbReference>
<organism evidence="5 6">
    <name type="scientific">Aquabacterium commune</name>
    <dbReference type="NCBI Taxonomy" id="70586"/>
    <lineage>
        <taxon>Bacteria</taxon>
        <taxon>Pseudomonadati</taxon>
        <taxon>Pseudomonadota</taxon>
        <taxon>Betaproteobacteria</taxon>
        <taxon>Burkholderiales</taxon>
        <taxon>Aquabacterium</taxon>
    </lineage>
</organism>
<dbReference type="InterPro" id="IPR001173">
    <property type="entry name" value="Glyco_trans_2-like"/>
</dbReference>
<dbReference type="Proteomes" id="UP000294593">
    <property type="component" value="Unassembled WGS sequence"/>
</dbReference>
<dbReference type="Pfam" id="PF00535">
    <property type="entry name" value="Glycos_transf_2"/>
    <property type="match status" value="1"/>
</dbReference>
<name>A0A4V3CVD8_9BURK</name>
<keyword evidence="3 5" id="KW-0808">Transferase</keyword>
<dbReference type="EMBL" id="SNXW01000006">
    <property type="protein sequence ID" value="TDP82098.1"/>
    <property type="molecule type" value="Genomic_DNA"/>
</dbReference>
<gene>
    <name evidence="5" type="ORF">EV672_10652</name>
</gene>
<dbReference type="SUPFAM" id="SSF53448">
    <property type="entry name" value="Nucleotide-diphospho-sugar transferases"/>
    <property type="match status" value="1"/>
</dbReference>
<evidence type="ECO:0000256" key="1">
    <source>
        <dbReference type="ARBA" id="ARBA00006739"/>
    </source>
</evidence>
<dbReference type="OrthoDB" id="9811884at2"/>
<feature type="domain" description="Glycosyltransferase 2-like" evidence="4">
    <location>
        <begin position="50"/>
        <end position="177"/>
    </location>
</feature>
<dbReference type="RefSeq" id="WP_133609238.1">
    <property type="nucleotide sequence ID" value="NZ_SNXW01000006.1"/>
</dbReference>
<evidence type="ECO:0000313" key="6">
    <source>
        <dbReference type="Proteomes" id="UP000294593"/>
    </source>
</evidence>
<evidence type="ECO:0000256" key="2">
    <source>
        <dbReference type="ARBA" id="ARBA00022676"/>
    </source>
</evidence>
<sequence>MSTPDQIFLAAASFIAYTYAAYPAGIWALSRTQPDECAPPLPDDACPEVTVVISAHNEAARVQRRIDNLRCLDYPQDKLHLLFVSDGSSDRTAELLRQFPGVQVIEHAERGGKAHALNAAMARAKTPVVLFCDMRQTAERQSLRLLVSTLVQPGVGAVSGELTHVDPGTQVAANIGLYWRYEKWIRKSESRWRSVVGATGAFYAIKTPYFVPLAPGTLLDDFEIPMQIARQGQRVLLDGRSLVFDELQNDMAGERKRKLRTLGGNFQSFARHPWLFSPRGNPIWLQFLSHKVFRLAVPYAMVCALISSLLSSTGWVQCLAAAQVAFYTAALIGMRSQTWRKSRLIAFATVFVELNWTAMQAGLQFASGRLDLQWEKT</sequence>
<keyword evidence="6" id="KW-1185">Reference proteome</keyword>
<dbReference type="AlphaFoldDB" id="A0A4V3CVD8"/>
<dbReference type="GO" id="GO:0016757">
    <property type="term" value="F:glycosyltransferase activity"/>
    <property type="evidence" value="ECO:0007669"/>
    <property type="project" value="UniProtKB-KW"/>
</dbReference>
<dbReference type="PANTHER" id="PTHR43630:SF1">
    <property type="entry name" value="POLY-BETA-1,6-N-ACETYL-D-GLUCOSAMINE SYNTHASE"/>
    <property type="match status" value="1"/>
</dbReference>
<accession>A0A4V3CVD8</accession>
<dbReference type="PANTHER" id="PTHR43630">
    <property type="entry name" value="POLY-BETA-1,6-N-ACETYL-D-GLUCOSAMINE SYNTHASE"/>
    <property type="match status" value="1"/>
</dbReference>
<dbReference type="CDD" id="cd06439">
    <property type="entry name" value="CESA_like_1"/>
    <property type="match status" value="1"/>
</dbReference>
<evidence type="ECO:0000259" key="4">
    <source>
        <dbReference type="Pfam" id="PF00535"/>
    </source>
</evidence>
<evidence type="ECO:0000256" key="3">
    <source>
        <dbReference type="ARBA" id="ARBA00022679"/>
    </source>
</evidence>
<dbReference type="Gene3D" id="3.90.550.10">
    <property type="entry name" value="Spore Coat Polysaccharide Biosynthesis Protein SpsA, Chain A"/>
    <property type="match status" value="1"/>
</dbReference>
<evidence type="ECO:0000313" key="5">
    <source>
        <dbReference type="EMBL" id="TDP82098.1"/>
    </source>
</evidence>